<feature type="region of interest" description="Disordered" evidence="1">
    <location>
        <begin position="45"/>
        <end position="73"/>
    </location>
</feature>
<proteinExistence type="predicted"/>
<feature type="chain" id="PRO_5006621639" description="Membrane-associated protein" evidence="2">
    <location>
        <begin position="33"/>
        <end position="669"/>
    </location>
</feature>
<dbReference type="Proteomes" id="UP000051952">
    <property type="component" value="Unassembled WGS sequence"/>
</dbReference>
<keyword evidence="4" id="KW-1185">Reference proteome</keyword>
<organism evidence="3 4">
    <name type="scientific">Bodo saltans</name>
    <name type="common">Flagellated protozoan</name>
    <dbReference type="NCBI Taxonomy" id="75058"/>
    <lineage>
        <taxon>Eukaryota</taxon>
        <taxon>Discoba</taxon>
        <taxon>Euglenozoa</taxon>
        <taxon>Kinetoplastea</taxon>
        <taxon>Metakinetoplastina</taxon>
        <taxon>Eubodonida</taxon>
        <taxon>Bodonidae</taxon>
        <taxon>Bodo</taxon>
    </lineage>
</organism>
<feature type="signal peptide" evidence="2">
    <location>
        <begin position="1"/>
        <end position="32"/>
    </location>
</feature>
<evidence type="ECO:0000313" key="4">
    <source>
        <dbReference type="Proteomes" id="UP000051952"/>
    </source>
</evidence>
<evidence type="ECO:0000313" key="3">
    <source>
        <dbReference type="EMBL" id="CUF96101.1"/>
    </source>
</evidence>
<sequence>MVSTIQRAAGVVGVLALCSWILLSSTPTPLGADIDFILKTEAPSEASGSNVTPLDEHYTEAPDDPISTVPSSRPLKSLNSQVVELNLDAADDAQYFTALPLSSPLASAIVGPERSLLFRSRSQLVSDVTEALDNARADPSKSSYVQVSGKATNDTVFDWKVKTEVFKTAEDQCLVVVALSRPRSNAHDKYREMVNENEEWEQLIANEVGPDAFRVIARSTSSVEVGTTVFASTGPEPDVISYMGIVKITTPGSYQVEVEHLHRAFGAFTDVDRRGSYCPLPPSPGKGRNAHRVQRISEYDNRVREKEGRRLVDHRFDCVINSAPFPKALPMCTATTAPQDLLDGRYIPAASALAGLPASRETRNFSVLGESFMWAPRTCRMQYFSSQTMVGELRKRLAERPHKVLFLGDSQMRTLVNAYFSIVYNEPPVENNRGEYRKFAAVPSITSPSEISSTLEFLWDPQGEIITRFDLIMERNVRHFERALRRFLITKKLMCRRGQSSLDAPHTKKKRKPTSIIDLPSSCYTPEGFSWLRAWKYGKRAQIPSVLVVGFGGWNVWLCESFREAEERLALTVKSVKLIRERGTEVIFVGWPAPIDSLSITASKRRMTSSRIGMLIELTRVELAACGAIVLPFFEMALPFPALSSKASASHYDNSTILYGIADYISTFL</sequence>
<keyword evidence="2" id="KW-0732">Signal</keyword>
<reference evidence="4" key="1">
    <citation type="submission" date="2015-09" db="EMBL/GenBank/DDBJ databases">
        <authorList>
            <consortium name="Pathogen Informatics"/>
        </authorList>
    </citation>
    <scope>NUCLEOTIDE SEQUENCE [LARGE SCALE GENOMIC DNA]</scope>
    <source>
        <strain evidence="4">Lake Konstanz</strain>
    </source>
</reference>
<evidence type="ECO:0008006" key="5">
    <source>
        <dbReference type="Google" id="ProtNLM"/>
    </source>
</evidence>
<evidence type="ECO:0000256" key="2">
    <source>
        <dbReference type="SAM" id="SignalP"/>
    </source>
</evidence>
<dbReference type="AlphaFoldDB" id="A0A0S4IUC0"/>
<dbReference type="EMBL" id="CYKH01000463">
    <property type="protein sequence ID" value="CUF96101.1"/>
    <property type="molecule type" value="Genomic_DNA"/>
</dbReference>
<dbReference type="VEuPathDB" id="TriTrypDB:BSAL_67890"/>
<evidence type="ECO:0000256" key="1">
    <source>
        <dbReference type="SAM" id="MobiDB-lite"/>
    </source>
</evidence>
<gene>
    <name evidence="3" type="ORF">BSAL_67890</name>
</gene>
<protein>
    <recommendedName>
        <fullName evidence="5">Membrane-associated protein</fullName>
    </recommendedName>
</protein>
<accession>A0A0S4IUC0</accession>
<name>A0A0S4IUC0_BODSA</name>